<dbReference type="EMBL" id="CP011770">
    <property type="protein sequence ID" value="AKM09225.1"/>
    <property type="molecule type" value="Genomic_DNA"/>
</dbReference>
<dbReference type="OrthoDB" id="7431840at2"/>
<organism evidence="1 2">
    <name type="scientific">Croceicoccus naphthovorans</name>
    <dbReference type="NCBI Taxonomy" id="1348774"/>
    <lineage>
        <taxon>Bacteria</taxon>
        <taxon>Pseudomonadati</taxon>
        <taxon>Pseudomonadota</taxon>
        <taxon>Alphaproteobacteria</taxon>
        <taxon>Sphingomonadales</taxon>
        <taxon>Erythrobacteraceae</taxon>
        <taxon>Croceicoccus</taxon>
    </lineage>
</organism>
<gene>
    <name evidence="1" type="ORF">AB433_03370</name>
</gene>
<sequence length="343" mass="35980">MRLAATGVLAGLAVLTGGSGAERAKIFQRDPVEAALARPLQPGAMALAALALQAEGREAASGLVIRAAAMQGWRDPLAQSWAVQQALVSGHPNIAAERMEALLRAAPESALAAPVLASVTADGDARRALAKRMTIGEPWSDAVLPMLAEQGSPGLVPLAREARRSGYLPARAGLVDAVGRAAQRDPALGQDLLAALAGPRDLARTGLWDAAFAAVKLPRDQVTPFEWARMPAAGVALSSAKGRLNVKRTAHTPAHVAAITAVVAPGRYRLTWHASGNEPLSLHAVCAFPARALENARIQQHADEFARTITVPEDCRAVRIRVFAPSSGPSQSWLSQPSIERID</sequence>
<name>A0A0G3XCE6_9SPHN</name>
<evidence type="ECO:0000313" key="1">
    <source>
        <dbReference type="EMBL" id="AKM09225.1"/>
    </source>
</evidence>
<dbReference type="AlphaFoldDB" id="A0A0G3XCE6"/>
<proteinExistence type="predicted"/>
<dbReference type="PATRIC" id="fig|1348774.3.peg.704"/>
<evidence type="ECO:0000313" key="2">
    <source>
        <dbReference type="Proteomes" id="UP000035287"/>
    </source>
</evidence>
<keyword evidence="2" id="KW-1185">Reference proteome</keyword>
<protein>
    <submittedName>
        <fullName evidence="1">Uncharacterized protein</fullName>
    </submittedName>
</protein>
<reference evidence="1 2" key="1">
    <citation type="submission" date="2015-06" db="EMBL/GenBank/DDBJ databases">
        <authorList>
            <person name="Zeng Y."/>
            <person name="Huang Y."/>
        </authorList>
    </citation>
    <scope>NUCLEOTIDE SEQUENCE [LARGE SCALE GENOMIC DNA]</scope>
    <source>
        <strain evidence="1 2">PQ-2</strain>
    </source>
</reference>
<dbReference type="RefSeq" id="WP_047819916.1">
    <property type="nucleotide sequence ID" value="NZ_CP011770.1"/>
</dbReference>
<dbReference type="KEGG" id="cna:AB433_03370"/>
<accession>A0A0G3XCE6</accession>
<dbReference type="Proteomes" id="UP000035287">
    <property type="component" value="Chromosome"/>
</dbReference>